<dbReference type="AlphaFoldDB" id="A0A0A1TFA2"/>
<reference evidence="2 3" key="1">
    <citation type="journal article" date="2015" name="Genome Announc.">
        <title>Draft Genome Sequence and Gene Annotation of the Entomopathogenic Fungus Verticillium hemipterigenum.</title>
        <authorList>
            <person name="Horn F."/>
            <person name="Habel A."/>
            <person name="Scharf D.H."/>
            <person name="Dworschak J."/>
            <person name="Brakhage A.A."/>
            <person name="Guthke R."/>
            <person name="Hertweck C."/>
            <person name="Linde J."/>
        </authorList>
    </citation>
    <scope>NUCLEOTIDE SEQUENCE [LARGE SCALE GENOMIC DNA]</scope>
</reference>
<evidence type="ECO:0000313" key="3">
    <source>
        <dbReference type="Proteomes" id="UP000039046"/>
    </source>
</evidence>
<feature type="region of interest" description="Disordered" evidence="1">
    <location>
        <begin position="31"/>
        <end position="109"/>
    </location>
</feature>
<organism evidence="2 3">
    <name type="scientific">[Torrubiella] hemipterigena</name>
    <dbReference type="NCBI Taxonomy" id="1531966"/>
    <lineage>
        <taxon>Eukaryota</taxon>
        <taxon>Fungi</taxon>
        <taxon>Dikarya</taxon>
        <taxon>Ascomycota</taxon>
        <taxon>Pezizomycotina</taxon>
        <taxon>Sordariomycetes</taxon>
        <taxon>Hypocreomycetidae</taxon>
        <taxon>Hypocreales</taxon>
        <taxon>Clavicipitaceae</taxon>
        <taxon>Clavicipitaceae incertae sedis</taxon>
        <taxon>'Torrubiella' clade</taxon>
    </lineage>
</organism>
<dbReference type="STRING" id="1531966.A0A0A1TFA2"/>
<evidence type="ECO:0000256" key="1">
    <source>
        <dbReference type="SAM" id="MobiDB-lite"/>
    </source>
</evidence>
<sequence length="303" mass="34364">MSMQSTWSCLRPATLQLPSAVRAFSTTPAALAGSIPPESPKYIRLPNTPQSDETKPERVRGHLPVPREIFSRKDGNRKLSPEYIQKSAPTRASDAQPKNETQRWKKELADSRRKNLEEGIHALWERYETKNTAMKARTAKKYNDNLNRARAGESKLDRITRGTVMDALLDTKVYPDPKATRRSEVSQSKSQSREIAKSKTRMDAITELYITASNFIVSETDLKAEIDKVFTEDHFRKMARATDRFGGMENVWGVYGKPPSVGNMLESTAGTSTKLMDRDETEFDRSVKRQKRIAEEFTGGKME</sequence>
<dbReference type="InterPro" id="IPR058940">
    <property type="entry name" value="mS26_fungi"/>
</dbReference>
<dbReference type="OrthoDB" id="66620at2759"/>
<feature type="compositionally biased region" description="Basic and acidic residues" evidence="1">
    <location>
        <begin position="100"/>
        <end position="109"/>
    </location>
</feature>
<keyword evidence="3" id="KW-1185">Reference proteome</keyword>
<evidence type="ECO:0000313" key="2">
    <source>
        <dbReference type="EMBL" id="CEJ88633.1"/>
    </source>
</evidence>
<dbReference type="EMBL" id="CDHN01000002">
    <property type="protein sequence ID" value="CEJ88633.1"/>
    <property type="molecule type" value="Genomic_DNA"/>
</dbReference>
<feature type="region of interest" description="Disordered" evidence="1">
    <location>
        <begin position="176"/>
        <end position="198"/>
    </location>
</feature>
<gene>
    <name evidence="2" type="ORF">VHEMI04775</name>
</gene>
<name>A0A0A1TFA2_9HYPO</name>
<dbReference type="Proteomes" id="UP000039046">
    <property type="component" value="Unassembled WGS sequence"/>
</dbReference>
<dbReference type="HOGENOM" id="CLU_065203_0_0_1"/>
<dbReference type="CDD" id="cd23703">
    <property type="entry name" value="mS26_PET12"/>
    <property type="match status" value="1"/>
</dbReference>
<feature type="compositionally biased region" description="Basic and acidic residues" evidence="1">
    <location>
        <begin position="69"/>
        <end position="80"/>
    </location>
</feature>
<dbReference type="Pfam" id="PF26163">
    <property type="entry name" value="mS26"/>
    <property type="match status" value="1"/>
</dbReference>
<protein>
    <submittedName>
        <fullName evidence="2">Uncharacterized protein</fullName>
    </submittedName>
</protein>
<proteinExistence type="predicted"/>
<accession>A0A0A1TFA2</accession>